<evidence type="ECO:0000256" key="3">
    <source>
        <dbReference type="ARBA" id="ARBA00022448"/>
    </source>
</evidence>
<dbReference type="GO" id="GO:1902600">
    <property type="term" value="P:proton transmembrane transport"/>
    <property type="evidence" value="ECO:0007669"/>
    <property type="project" value="InterPro"/>
</dbReference>
<dbReference type="GO" id="GO:0006813">
    <property type="term" value="P:potassium ion transport"/>
    <property type="evidence" value="ECO:0007669"/>
    <property type="project" value="InterPro"/>
</dbReference>
<dbReference type="GO" id="GO:0016020">
    <property type="term" value="C:membrane"/>
    <property type="evidence" value="ECO:0007669"/>
    <property type="project" value="UniProtKB-SubCell"/>
</dbReference>
<evidence type="ECO:0000256" key="7">
    <source>
        <dbReference type="ARBA" id="ARBA00023065"/>
    </source>
</evidence>
<dbReference type="KEGG" id="afx:JZ786_03605"/>
<dbReference type="InterPro" id="IPR036721">
    <property type="entry name" value="RCK_C_sf"/>
</dbReference>
<dbReference type="InterPro" id="IPR038770">
    <property type="entry name" value="Na+/solute_symporter_sf"/>
</dbReference>
<dbReference type="InterPro" id="IPR006153">
    <property type="entry name" value="Cation/H_exchanger_TM"/>
</dbReference>
<evidence type="ECO:0000256" key="9">
    <source>
        <dbReference type="SAM" id="Phobius"/>
    </source>
</evidence>
<feature type="transmembrane region" description="Helical" evidence="9">
    <location>
        <begin position="97"/>
        <end position="117"/>
    </location>
</feature>
<dbReference type="PANTHER" id="PTHR43562">
    <property type="entry name" value="NAPA-TYPE SODIUM/HYDROGEN ANTIPORTER"/>
    <property type="match status" value="1"/>
</dbReference>
<dbReference type="PANTHER" id="PTHR43562:SF1">
    <property type="entry name" value="NA(+)_H(+) ANTIPORTER YJBQ-RELATED"/>
    <property type="match status" value="1"/>
</dbReference>
<evidence type="ECO:0000256" key="8">
    <source>
        <dbReference type="ARBA" id="ARBA00023136"/>
    </source>
</evidence>
<comment type="similarity">
    <text evidence="2">Belongs to the monovalent cation:proton antiporter 2 (CPA2) transporter (TC 2.A.37) family.</text>
</comment>
<dbReference type="GO" id="GO:0008324">
    <property type="term" value="F:monoatomic cation transmembrane transporter activity"/>
    <property type="evidence" value="ECO:0007669"/>
    <property type="project" value="InterPro"/>
</dbReference>
<evidence type="ECO:0000256" key="2">
    <source>
        <dbReference type="ARBA" id="ARBA00005551"/>
    </source>
</evidence>
<evidence type="ECO:0000256" key="5">
    <source>
        <dbReference type="ARBA" id="ARBA00022692"/>
    </source>
</evidence>
<dbReference type="GO" id="GO:0015297">
    <property type="term" value="F:antiporter activity"/>
    <property type="evidence" value="ECO:0007669"/>
    <property type="project" value="UniProtKB-KW"/>
</dbReference>
<sequence length="487" mass="54219">MTYTYNSLFFVTVAAVLGPWLSVRLMRSVIPSVVIEIVLGYLIGPHVLHIAAQTQNIYFLSQFGFAYLMFVSGMELDFDLLLERPKKGQSPAWVRGLLFFAITLLVSLAVSLLLHQLGYIKDVLLVTLLLSTTSLGLVTPALKERGWIRDRFGQEVLLYALIADVATLIVFTAYITFHSTGNAFSFLLVMVLLLFFVFVYRVLLAARHLPIFRVVENATSEIGIRAAFALVLAFLAFSQSLGTEVVIAAFLAGAIISLLAEKHSIITHKLNSIGYGFFIPIFFVSVGMGFNLKAIAGTTSFITMTVLLFITMYLNKLVPSLWFLRKFSVRQRLAGGMLLSSRLSLMIAASQIGEQAGIISSAMSNGFVLLAIVTCVLSPAMFNQVIRGVPVPDVDHSKEETPILTINRDTLPTDWEIRQIEVLSRRLNDVPLRTLHLPQDLLFVSILRDDERIVPRGHTKLEQFDVVQVMGTPENLQHLTELMEEHA</sequence>
<evidence type="ECO:0000256" key="4">
    <source>
        <dbReference type="ARBA" id="ARBA00022449"/>
    </source>
</evidence>
<gene>
    <name evidence="11" type="ORF">JZ786_03605</name>
</gene>
<keyword evidence="12" id="KW-1185">Reference proteome</keyword>
<dbReference type="RefSeq" id="WP_206657444.1">
    <property type="nucleotide sequence ID" value="NZ_CP071182.1"/>
</dbReference>
<keyword evidence="6 9" id="KW-1133">Transmembrane helix</keyword>
<dbReference type="PROSITE" id="PS51202">
    <property type="entry name" value="RCK_C"/>
    <property type="match status" value="1"/>
</dbReference>
<dbReference type="AlphaFoldDB" id="A0A9X7Z6L5"/>
<feature type="transmembrane region" description="Helical" evidence="9">
    <location>
        <begin position="156"/>
        <end position="177"/>
    </location>
</feature>
<dbReference type="Pfam" id="PF02080">
    <property type="entry name" value="TrkA_C"/>
    <property type="match status" value="1"/>
</dbReference>
<keyword evidence="4" id="KW-0050">Antiport</keyword>
<feature type="transmembrane region" description="Helical" evidence="9">
    <location>
        <begin position="218"/>
        <end position="237"/>
    </location>
</feature>
<dbReference type="Pfam" id="PF00999">
    <property type="entry name" value="Na_H_Exchanger"/>
    <property type="match status" value="1"/>
</dbReference>
<protein>
    <submittedName>
        <fullName evidence="11">Cation:proton antiporter</fullName>
    </submittedName>
</protein>
<keyword evidence="3" id="KW-0813">Transport</keyword>
<feature type="transmembrane region" description="Helical" evidence="9">
    <location>
        <begin position="183"/>
        <end position="206"/>
    </location>
</feature>
<proteinExistence type="inferred from homology"/>
<organism evidence="11 12">
    <name type="scientific">Alicyclobacillus mengziensis</name>
    <dbReference type="NCBI Taxonomy" id="2931921"/>
    <lineage>
        <taxon>Bacteria</taxon>
        <taxon>Bacillati</taxon>
        <taxon>Bacillota</taxon>
        <taxon>Bacilli</taxon>
        <taxon>Bacillales</taxon>
        <taxon>Alicyclobacillaceae</taxon>
        <taxon>Alicyclobacillus</taxon>
    </lineage>
</organism>
<comment type="subcellular location">
    <subcellularLocation>
        <location evidence="1">Membrane</location>
        <topology evidence="1">Multi-pass membrane protein</topology>
    </subcellularLocation>
</comment>
<evidence type="ECO:0000259" key="10">
    <source>
        <dbReference type="PROSITE" id="PS51202"/>
    </source>
</evidence>
<accession>A0A9X7Z6L5</accession>
<evidence type="ECO:0000313" key="12">
    <source>
        <dbReference type="Proteomes" id="UP000663505"/>
    </source>
</evidence>
<keyword evidence="5 9" id="KW-0812">Transmembrane</keyword>
<dbReference type="Proteomes" id="UP000663505">
    <property type="component" value="Chromosome"/>
</dbReference>
<keyword evidence="8 9" id="KW-0472">Membrane</keyword>
<reference evidence="11 12" key="1">
    <citation type="submission" date="2021-02" db="EMBL/GenBank/DDBJ databases">
        <title>Alicyclobacillus curvatus sp. nov. and Alicyclobacillus mengziensis sp. nov., two acidophilic bacteria isolated from acid mine drainage.</title>
        <authorList>
            <person name="Huang Y."/>
        </authorList>
    </citation>
    <scope>NUCLEOTIDE SEQUENCE [LARGE SCALE GENOMIC DNA]</scope>
    <source>
        <strain evidence="11 12">S30H14</strain>
    </source>
</reference>
<feature type="transmembrane region" description="Helical" evidence="9">
    <location>
        <begin position="243"/>
        <end position="260"/>
    </location>
</feature>
<dbReference type="Gene3D" id="1.20.1530.20">
    <property type="match status" value="1"/>
</dbReference>
<feature type="transmembrane region" description="Helical" evidence="9">
    <location>
        <begin position="6"/>
        <end position="26"/>
    </location>
</feature>
<evidence type="ECO:0000256" key="1">
    <source>
        <dbReference type="ARBA" id="ARBA00004141"/>
    </source>
</evidence>
<feature type="transmembrane region" description="Helical" evidence="9">
    <location>
        <begin position="272"/>
        <end position="290"/>
    </location>
</feature>
<feature type="transmembrane region" description="Helical" evidence="9">
    <location>
        <begin position="33"/>
        <end position="51"/>
    </location>
</feature>
<feature type="transmembrane region" description="Helical" evidence="9">
    <location>
        <begin position="358"/>
        <end position="377"/>
    </location>
</feature>
<keyword evidence="7" id="KW-0406">Ion transport</keyword>
<feature type="transmembrane region" description="Helical" evidence="9">
    <location>
        <begin position="57"/>
        <end position="76"/>
    </location>
</feature>
<evidence type="ECO:0000313" key="11">
    <source>
        <dbReference type="EMBL" id="QSO48109.1"/>
    </source>
</evidence>
<evidence type="ECO:0000256" key="6">
    <source>
        <dbReference type="ARBA" id="ARBA00022989"/>
    </source>
</evidence>
<dbReference type="InterPro" id="IPR006037">
    <property type="entry name" value="RCK_C"/>
</dbReference>
<name>A0A9X7Z6L5_9BACL</name>
<dbReference type="SUPFAM" id="SSF116726">
    <property type="entry name" value="TrkA C-terminal domain-like"/>
    <property type="match status" value="1"/>
</dbReference>
<feature type="domain" description="RCK C-terminal" evidence="10">
    <location>
        <begin position="404"/>
        <end position="485"/>
    </location>
</feature>
<dbReference type="Gene3D" id="3.30.70.1450">
    <property type="entry name" value="Regulator of K+ conductance, C-terminal domain"/>
    <property type="match status" value="1"/>
</dbReference>
<dbReference type="EMBL" id="CP071182">
    <property type="protein sequence ID" value="QSO48109.1"/>
    <property type="molecule type" value="Genomic_DNA"/>
</dbReference>
<feature type="transmembrane region" description="Helical" evidence="9">
    <location>
        <begin position="296"/>
        <end position="314"/>
    </location>
</feature>